<comment type="caution">
    <text evidence="3">The sequence shown here is derived from an EMBL/GenBank/DDBJ whole genome shotgun (WGS) entry which is preliminary data.</text>
</comment>
<dbReference type="InterPro" id="IPR057684">
    <property type="entry name" value="DUF7924"/>
</dbReference>
<gene>
    <name evidence="3" type="ORF">BT67DRAFT_375565</name>
</gene>
<evidence type="ECO:0000256" key="1">
    <source>
        <dbReference type="SAM" id="MobiDB-lite"/>
    </source>
</evidence>
<organism evidence="3 4">
    <name type="scientific">Trichocladium antarcticum</name>
    <dbReference type="NCBI Taxonomy" id="1450529"/>
    <lineage>
        <taxon>Eukaryota</taxon>
        <taxon>Fungi</taxon>
        <taxon>Dikarya</taxon>
        <taxon>Ascomycota</taxon>
        <taxon>Pezizomycotina</taxon>
        <taxon>Sordariomycetes</taxon>
        <taxon>Sordariomycetidae</taxon>
        <taxon>Sordariales</taxon>
        <taxon>Chaetomiaceae</taxon>
        <taxon>Trichocladium</taxon>
    </lineage>
</organism>
<keyword evidence="4" id="KW-1185">Reference proteome</keyword>
<evidence type="ECO:0000259" key="2">
    <source>
        <dbReference type="Pfam" id="PF25545"/>
    </source>
</evidence>
<evidence type="ECO:0000313" key="4">
    <source>
        <dbReference type="Proteomes" id="UP001304895"/>
    </source>
</evidence>
<feature type="domain" description="DUF7924" evidence="2">
    <location>
        <begin position="156"/>
        <end position="344"/>
    </location>
</feature>
<dbReference type="PANTHER" id="PTHR42470">
    <property type="entry name" value="VAST DOMAIN-CONTAINING PROTEIN"/>
    <property type="match status" value="1"/>
</dbReference>
<feature type="region of interest" description="Disordered" evidence="1">
    <location>
        <begin position="121"/>
        <end position="146"/>
    </location>
</feature>
<dbReference type="AlphaFoldDB" id="A0AAN6ZF28"/>
<dbReference type="Pfam" id="PF25545">
    <property type="entry name" value="DUF7924"/>
    <property type="match status" value="1"/>
</dbReference>
<accession>A0AAN6ZF28</accession>
<reference evidence="3" key="1">
    <citation type="journal article" date="2023" name="Mol. Phylogenet. Evol.">
        <title>Genome-scale phylogeny and comparative genomics of the fungal order Sordariales.</title>
        <authorList>
            <person name="Hensen N."/>
            <person name="Bonometti L."/>
            <person name="Westerberg I."/>
            <person name="Brannstrom I.O."/>
            <person name="Guillou S."/>
            <person name="Cros-Aarteil S."/>
            <person name="Calhoun S."/>
            <person name="Haridas S."/>
            <person name="Kuo A."/>
            <person name="Mondo S."/>
            <person name="Pangilinan J."/>
            <person name="Riley R."/>
            <person name="LaButti K."/>
            <person name="Andreopoulos B."/>
            <person name="Lipzen A."/>
            <person name="Chen C."/>
            <person name="Yan M."/>
            <person name="Daum C."/>
            <person name="Ng V."/>
            <person name="Clum A."/>
            <person name="Steindorff A."/>
            <person name="Ohm R.A."/>
            <person name="Martin F."/>
            <person name="Silar P."/>
            <person name="Natvig D.O."/>
            <person name="Lalanne C."/>
            <person name="Gautier V."/>
            <person name="Ament-Velasquez S.L."/>
            <person name="Kruys A."/>
            <person name="Hutchinson M.I."/>
            <person name="Powell A.J."/>
            <person name="Barry K."/>
            <person name="Miller A.N."/>
            <person name="Grigoriev I.V."/>
            <person name="Debuchy R."/>
            <person name="Gladieux P."/>
            <person name="Hiltunen Thoren M."/>
            <person name="Johannesson H."/>
        </authorList>
    </citation>
    <scope>NUCLEOTIDE SEQUENCE</scope>
    <source>
        <strain evidence="3">CBS 123565</strain>
    </source>
</reference>
<reference evidence="3" key="2">
    <citation type="submission" date="2023-05" db="EMBL/GenBank/DDBJ databases">
        <authorList>
            <consortium name="Lawrence Berkeley National Laboratory"/>
            <person name="Steindorff A."/>
            <person name="Hensen N."/>
            <person name="Bonometti L."/>
            <person name="Westerberg I."/>
            <person name="Brannstrom I.O."/>
            <person name="Guillou S."/>
            <person name="Cros-Aarteil S."/>
            <person name="Calhoun S."/>
            <person name="Haridas S."/>
            <person name="Kuo A."/>
            <person name="Mondo S."/>
            <person name="Pangilinan J."/>
            <person name="Riley R."/>
            <person name="Labutti K."/>
            <person name="Andreopoulos B."/>
            <person name="Lipzen A."/>
            <person name="Chen C."/>
            <person name="Yanf M."/>
            <person name="Daum C."/>
            <person name="Ng V."/>
            <person name="Clum A."/>
            <person name="Ohm R."/>
            <person name="Martin F."/>
            <person name="Silar P."/>
            <person name="Natvig D."/>
            <person name="Lalanne C."/>
            <person name="Gautier V."/>
            <person name="Ament-Velasquez S.L."/>
            <person name="Kruys A."/>
            <person name="Hutchinson M.I."/>
            <person name="Powell A.J."/>
            <person name="Barry K."/>
            <person name="Miller A.N."/>
            <person name="Grigoriev I.V."/>
            <person name="Debuchy R."/>
            <person name="Gladieux P."/>
            <person name="Thoren M.H."/>
            <person name="Johannesson H."/>
        </authorList>
    </citation>
    <scope>NUCLEOTIDE SEQUENCE</scope>
    <source>
        <strain evidence="3">CBS 123565</strain>
    </source>
</reference>
<dbReference type="EMBL" id="MU853404">
    <property type="protein sequence ID" value="KAK4136012.1"/>
    <property type="molecule type" value="Genomic_DNA"/>
</dbReference>
<dbReference type="PANTHER" id="PTHR42470:SF1">
    <property type="entry name" value="VAST DOMAIN-CONTAINING PROTEIN"/>
    <property type="match status" value="1"/>
</dbReference>
<evidence type="ECO:0000313" key="3">
    <source>
        <dbReference type="EMBL" id="KAK4136012.1"/>
    </source>
</evidence>
<feature type="compositionally biased region" description="Low complexity" evidence="1">
    <location>
        <begin position="20"/>
        <end position="30"/>
    </location>
</feature>
<dbReference type="Proteomes" id="UP001304895">
    <property type="component" value="Unassembled WGS sequence"/>
</dbReference>
<name>A0AAN6ZF28_9PEZI</name>
<feature type="region of interest" description="Disordered" evidence="1">
    <location>
        <begin position="1"/>
        <end position="51"/>
    </location>
</feature>
<sequence length="355" mass="38487">MGRTQDPDCGDFPIPPPSVASAARSRASRANTEDDRSSTSTTQREVRHPLYRENNLQLNHIHFRLADSPLPDAISGHLERLRAPRDSPELSSDELGRLIHRVHVLDEGCVETQVAAFLNDTIFPSPPSGTDPDTDPDPDPAYGAATGLLSTSGAPMSPHLVPADPASPFKVSQPRPGKLYGYAGRAATRFTPSQLLAQTMLHPRIPDYAVATPQGLRFPFLAVEFKAACGTTGNVWVAANQCAGASAACVGAVERLNVLLRTCGGGSGLDMGRSVDHWAYSVAVDHHVAQLYVSWKGDGLDFYMQRVGAFLLASPEHFADFRRRVRNILDWGKGARLAEIGDALDRLAHRLWTAR</sequence>
<proteinExistence type="predicted"/>
<protein>
    <recommendedName>
        <fullName evidence="2">DUF7924 domain-containing protein</fullName>
    </recommendedName>
</protein>